<dbReference type="AlphaFoldDB" id="A0A919EFS9"/>
<evidence type="ECO:0000256" key="7">
    <source>
        <dbReference type="ARBA" id="ARBA00023136"/>
    </source>
</evidence>
<dbReference type="PANTHER" id="PTHR30574">
    <property type="entry name" value="INNER MEMBRANE PROTEIN YEDE"/>
    <property type="match status" value="1"/>
</dbReference>
<organism evidence="10 11">
    <name type="scientific">Thalassotalea marina</name>
    <dbReference type="NCBI Taxonomy" id="1673741"/>
    <lineage>
        <taxon>Bacteria</taxon>
        <taxon>Pseudomonadati</taxon>
        <taxon>Pseudomonadota</taxon>
        <taxon>Gammaproteobacteria</taxon>
        <taxon>Alteromonadales</taxon>
        <taxon>Colwelliaceae</taxon>
        <taxon>Thalassotalea</taxon>
    </lineage>
</organism>
<feature type="transmembrane region" description="Helical" evidence="9">
    <location>
        <begin position="115"/>
        <end position="137"/>
    </location>
</feature>
<evidence type="ECO:0000256" key="6">
    <source>
        <dbReference type="ARBA" id="ARBA00022989"/>
    </source>
</evidence>
<dbReference type="GO" id="GO:0005886">
    <property type="term" value="C:plasma membrane"/>
    <property type="evidence" value="ECO:0007669"/>
    <property type="project" value="UniProtKB-SubCell"/>
</dbReference>
<keyword evidence="4" id="KW-0997">Cell inner membrane</keyword>
<keyword evidence="3" id="KW-1003">Cell membrane</keyword>
<evidence type="ECO:0000313" key="10">
    <source>
        <dbReference type="EMBL" id="GHF77257.1"/>
    </source>
</evidence>
<evidence type="ECO:0000256" key="4">
    <source>
        <dbReference type="ARBA" id="ARBA00022519"/>
    </source>
</evidence>
<evidence type="ECO:0000313" key="11">
    <source>
        <dbReference type="Proteomes" id="UP000623842"/>
    </source>
</evidence>
<dbReference type="Proteomes" id="UP000623842">
    <property type="component" value="Unassembled WGS sequence"/>
</dbReference>
<keyword evidence="5 9" id="KW-0812">Transmembrane</keyword>
<dbReference type="RefSeq" id="WP_189766696.1">
    <property type="nucleotide sequence ID" value="NZ_BNCK01000001.1"/>
</dbReference>
<keyword evidence="7 9" id="KW-0472">Membrane</keyword>
<feature type="transmembrane region" description="Helical" evidence="9">
    <location>
        <begin position="83"/>
        <end position="103"/>
    </location>
</feature>
<proteinExistence type="inferred from homology"/>
<evidence type="ECO:0000256" key="3">
    <source>
        <dbReference type="ARBA" id="ARBA00022475"/>
    </source>
</evidence>
<comment type="subcellular location">
    <subcellularLocation>
        <location evidence="1">Cell inner membrane</location>
        <topology evidence="1">Multi-pass membrane protein</topology>
    </subcellularLocation>
</comment>
<gene>
    <name evidence="10" type="ORF">GCM10017161_00280</name>
</gene>
<keyword evidence="11" id="KW-1185">Reference proteome</keyword>
<evidence type="ECO:0000256" key="1">
    <source>
        <dbReference type="ARBA" id="ARBA00004429"/>
    </source>
</evidence>
<comment type="caution">
    <text evidence="10">The sequence shown here is derived from an EMBL/GenBank/DDBJ whole genome shotgun (WGS) entry which is preliminary data.</text>
</comment>
<keyword evidence="2" id="KW-0813">Transport</keyword>
<dbReference type="EMBL" id="BNCK01000001">
    <property type="protein sequence ID" value="GHF77257.1"/>
    <property type="molecule type" value="Genomic_DNA"/>
</dbReference>
<keyword evidence="6 9" id="KW-1133">Transmembrane helix</keyword>
<name>A0A919EFS9_9GAMM</name>
<dbReference type="PANTHER" id="PTHR30574:SF1">
    <property type="entry name" value="SULPHUR TRANSPORT DOMAIN-CONTAINING PROTEIN"/>
    <property type="match status" value="1"/>
</dbReference>
<dbReference type="Pfam" id="PF04143">
    <property type="entry name" value="Sulf_transp"/>
    <property type="match status" value="1"/>
</dbReference>
<reference evidence="10" key="1">
    <citation type="journal article" date="2014" name="Int. J. Syst. Evol. Microbiol.">
        <title>Complete genome sequence of Corynebacterium casei LMG S-19264T (=DSM 44701T), isolated from a smear-ripened cheese.</title>
        <authorList>
            <consortium name="US DOE Joint Genome Institute (JGI-PGF)"/>
            <person name="Walter F."/>
            <person name="Albersmeier A."/>
            <person name="Kalinowski J."/>
            <person name="Ruckert C."/>
        </authorList>
    </citation>
    <scope>NUCLEOTIDE SEQUENCE</scope>
    <source>
        <strain evidence="10">KCTC 42731</strain>
    </source>
</reference>
<protein>
    <submittedName>
        <fullName evidence="10">Membrane protein</fullName>
    </submittedName>
</protein>
<evidence type="ECO:0000256" key="5">
    <source>
        <dbReference type="ARBA" id="ARBA00022692"/>
    </source>
</evidence>
<evidence type="ECO:0000256" key="8">
    <source>
        <dbReference type="ARBA" id="ARBA00035655"/>
    </source>
</evidence>
<feature type="transmembrane region" description="Helical" evidence="9">
    <location>
        <begin position="6"/>
        <end position="29"/>
    </location>
</feature>
<reference evidence="10" key="2">
    <citation type="submission" date="2020-09" db="EMBL/GenBank/DDBJ databases">
        <authorList>
            <person name="Sun Q."/>
            <person name="Kim S."/>
        </authorList>
    </citation>
    <scope>NUCLEOTIDE SEQUENCE</scope>
    <source>
        <strain evidence="10">KCTC 42731</strain>
    </source>
</reference>
<comment type="similarity">
    <text evidence="8">Belongs to the TsuA/YedE (TC 9.B.102) family.</text>
</comment>
<sequence length="139" mass="14582">MDWFTPFLPALFGGILIGLSALLLLLALGRIAGISGILANLLFGKDKKDFSWRLVFVAGLILGAAIFQNIAPQALPFRESPSTYIIAIAGFLVGFGTYIGSGCTSGHGVCGIGRFSVRSIVATVVFMLAAIITVYVVKG</sequence>
<accession>A0A919EFS9</accession>
<evidence type="ECO:0000256" key="2">
    <source>
        <dbReference type="ARBA" id="ARBA00022448"/>
    </source>
</evidence>
<evidence type="ECO:0000256" key="9">
    <source>
        <dbReference type="SAM" id="Phobius"/>
    </source>
</evidence>
<feature type="transmembrane region" description="Helical" evidence="9">
    <location>
        <begin position="50"/>
        <end position="71"/>
    </location>
</feature>
<dbReference type="InterPro" id="IPR007272">
    <property type="entry name" value="Sulf_transp_TsuA/YedE"/>
</dbReference>